<keyword evidence="2 4" id="KW-0808">Transferase</keyword>
<sequence>MKIVIAPDTFKESLSAAQAAAQIAAGFRSVFPDAQYVLLPFADGGEGTVEALVAGAGGRRVACTVTGPLGEPVAAQFGLSEDGDTALIEMAAASGLMLVPSARRDPRLTGTRGVGELILAALDAGARRLLIGIGGSASNDGGAGMAQALGVRLLDAHGRDLAAGGAALGALARIDLDGLDPRLRECTIEVACDVDNPLTGPSGASAVFGPQKGATPAMVAELDAGLQHYAEAIERTLGVAVAQLPGAGAGGGIGAALVAFLGARLRPGVEIVAQALGLEAHLAGADLLVTGEGRLDGQSAQGKVPVGLARIARRHGVPVLAIAGGLGDGAADLHAQGIDALFGAVQRVSTREAALADAADALRAAARNVAAAIALGQRLGVPGAQ</sequence>
<dbReference type="RefSeq" id="WP_010343034.1">
    <property type="nucleotide sequence ID" value="NZ_CP132343.1"/>
</dbReference>
<dbReference type="EMBL" id="MDEK01000022">
    <property type="protein sequence ID" value="PPU80145.1"/>
    <property type="molecule type" value="Genomic_DNA"/>
</dbReference>
<dbReference type="Pfam" id="PF02595">
    <property type="entry name" value="Gly_kinase"/>
    <property type="match status" value="1"/>
</dbReference>
<dbReference type="PANTHER" id="PTHR21599:SF0">
    <property type="entry name" value="GLYCERATE KINASE"/>
    <property type="match status" value="1"/>
</dbReference>
<dbReference type="InterPro" id="IPR018193">
    <property type="entry name" value="Glyc_kinase_flavodox-like_fold"/>
</dbReference>
<accession>A0A2P5YZ83</accession>
<dbReference type="GO" id="GO:0031388">
    <property type="term" value="P:organic acid phosphorylation"/>
    <property type="evidence" value="ECO:0007669"/>
    <property type="project" value="UniProtKB-UniRule"/>
</dbReference>
<gene>
    <name evidence="5" type="ORF">XsacCFBP4641_19415</name>
</gene>
<comment type="caution">
    <text evidence="5">The sequence shown here is derived from an EMBL/GenBank/DDBJ whole genome shotgun (WGS) entry which is preliminary data.</text>
</comment>
<dbReference type="GeneID" id="93876967"/>
<dbReference type="GO" id="GO:0008887">
    <property type="term" value="F:glycerate kinase activity"/>
    <property type="evidence" value="ECO:0007669"/>
    <property type="project" value="UniProtKB-UniRule"/>
</dbReference>
<evidence type="ECO:0000256" key="2">
    <source>
        <dbReference type="ARBA" id="ARBA00022679"/>
    </source>
</evidence>
<name>A0A2P5YZ83_9XANT</name>
<dbReference type="PANTHER" id="PTHR21599">
    <property type="entry name" value="GLYCERATE KINASE"/>
    <property type="match status" value="1"/>
</dbReference>
<evidence type="ECO:0000256" key="4">
    <source>
        <dbReference type="PIRNR" id="PIRNR006078"/>
    </source>
</evidence>
<evidence type="ECO:0000256" key="1">
    <source>
        <dbReference type="ARBA" id="ARBA00006284"/>
    </source>
</evidence>
<dbReference type="Gene3D" id="3.90.1510.10">
    <property type="entry name" value="Glycerate kinase, domain 2"/>
    <property type="match status" value="1"/>
</dbReference>
<evidence type="ECO:0000256" key="3">
    <source>
        <dbReference type="ARBA" id="ARBA00022777"/>
    </source>
</evidence>
<evidence type="ECO:0000313" key="6">
    <source>
        <dbReference type="Proteomes" id="UP000247346"/>
    </source>
</evidence>
<dbReference type="OrthoDB" id="9774290at2"/>
<dbReference type="InterPro" id="IPR036129">
    <property type="entry name" value="Glycerate_kinase_sf"/>
</dbReference>
<dbReference type="Gene3D" id="3.40.50.10350">
    <property type="entry name" value="Glycerate kinase, domain 1"/>
    <property type="match status" value="1"/>
</dbReference>
<keyword evidence="3 4" id="KW-0418">Kinase</keyword>
<dbReference type="InterPro" id="IPR018197">
    <property type="entry name" value="Glycerate_kinase_RE-like"/>
</dbReference>
<dbReference type="SUPFAM" id="SSF110738">
    <property type="entry name" value="Glycerate kinase I"/>
    <property type="match status" value="1"/>
</dbReference>
<protein>
    <submittedName>
        <fullName evidence="5">Glycerate kinase</fullName>
    </submittedName>
</protein>
<organism evidence="5 6">
    <name type="scientific">Xanthomonas sacchari</name>
    <dbReference type="NCBI Taxonomy" id="56458"/>
    <lineage>
        <taxon>Bacteria</taxon>
        <taxon>Pseudomonadati</taxon>
        <taxon>Pseudomonadota</taxon>
        <taxon>Gammaproteobacteria</taxon>
        <taxon>Lysobacterales</taxon>
        <taxon>Lysobacteraceae</taxon>
        <taxon>Xanthomonas</taxon>
    </lineage>
</organism>
<dbReference type="InterPro" id="IPR004381">
    <property type="entry name" value="Glycerate_kinase"/>
</dbReference>
<reference evidence="5 6" key="1">
    <citation type="submission" date="2016-08" db="EMBL/GenBank/DDBJ databases">
        <authorList>
            <person name="Seilhamer J.J."/>
        </authorList>
    </citation>
    <scope>NUCLEOTIDE SEQUENCE [LARGE SCALE GENOMIC DNA]</scope>
    <source>
        <strain evidence="5 6">CFBP4641</strain>
    </source>
</reference>
<proteinExistence type="inferred from homology"/>
<dbReference type="NCBIfam" id="TIGR00045">
    <property type="entry name" value="glycerate kinase"/>
    <property type="match status" value="1"/>
</dbReference>
<dbReference type="AlphaFoldDB" id="A0A2P5YZ83"/>
<comment type="similarity">
    <text evidence="1 4">Belongs to the glycerate kinase type-1 family.</text>
</comment>
<evidence type="ECO:0000313" key="5">
    <source>
        <dbReference type="EMBL" id="PPU80145.1"/>
    </source>
</evidence>
<dbReference type="PIRSF" id="PIRSF006078">
    <property type="entry name" value="GlxK"/>
    <property type="match status" value="1"/>
</dbReference>
<dbReference type="Proteomes" id="UP000247346">
    <property type="component" value="Unassembled WGS sequence"/>
</dbReference>